<sequence>MFDISVNDCSVSVMAMYCTHQHHAFYIVLYDTNLHCIAYMSCSSRSYDRSL</sequence>
<name>A0A0A9FFA7_ARUDO</name>
<dbReference type="AlphaFoldDB" id="A0A0A9FFA7"/>
<accession>A0A0A9FFA7</accession>
<reference evidence="1" key="1">
    <citation type="submission" date="2014-09" db="EMBL/GenBank/DDBJ databases">
        <authorList>
            <person name="Magalhaes I.L.F."/>
            <person name="Oliveira U."/>
            <person name="Santos F.R."/>
            <person name="Vidigal T.H.D.A."/>
            <person name="Brescovit A.D."/>
            <person name="Santos A.J."/>
        </authorList>
    </citation>
    <scope>NUCLEOTIDE SEQUENCE</scope>
    <source>
        <tissue evidence="1">Shoot tissue taken approximately 20 cm above the soil surface</tissue>
    </source>
</reference>
<dbReference type="EMBL" id="GBRH01187982">
    <property type="protein sequence ID" value="JAE09914.1"/>
    <property type="molecule type" value="Transcribed_RNA"/>
</dbReference>
<proteinExistence type="predicted"/>
<reference evidence="1" key="2">
    <citation type="journal article" date="2015" name="Data Brief">
        <title>Shoot transcriptome of the giant reed, Arundo donax.</title>
        <authorList>
            <person name="Barrero R.A."/>
            <person name="Guerrero F.D."/>
            <person name="Moolhuijzen P."/>
            <person name="Goolsby J.A."/>
            <person name="Tidwell J."/>
            <person name="Bellgard S.E."/>
            <person name="Bellgard M.I."/>
        </authorList>
    </citation>
    <scope>NUCLEOTIDE SEQUENCE</scope>
    <source>
        <tissue evidence="1">Shoot tissue taken approximately 20 cm above the soil surface</tissue>
    </source>
</reference>
<organism evidence="1">
    <name type="scientific">Arundo donax</name>
    <name type="common">Giant reed</name>
    <name type="synonym">Donax arundinaceus</name>
    <dbReference type="NCBI Taxonomy" id="35708"/>
    <lineage>
        <taxon>Eukaryota</taxon>
        <taxon>Viridiplantae</taxon>
        <taxon>Streptophyta</taxon>
        <taxon>Embryophyta</taxon>
        <taxon>Tracheophyta</taxon>
        <taxon>Spermatophyta</taxon>
        <taxon>Magnoliopsida</taxon>
        <taxon>Liliopsida</taxon>
        <taxon>Poales</taxon>
        <taxon>Poaceae</taxon>
        <taxon>PACMAD clade</taxon>
        <taxon>Arundinoideae</taxon>
        <taxon>Arundineae</taxon>
        <taxon>Arundo</taxon>
    </lineage>
</organism>
<protein>
    <submittedName>
        <fullName evidence="1">Uncharacterized protein</fullName>
    </submittedName>
</protein>
<evidence type="ECO:0000313" key="1">
    <source>
        <dbReference type="EMBL" id="JAE09914.1"/>
    </source>
</evidence>